<protein>
    <submittedName>
        <fullName evidence="1">Uncharacterized protein</fullName>
    </submittedName>
</protein>
<evidence type="ECO:0000313" key="2">
    <source>
        <dbReference type="Proteomes" id="UP000774130"/>
    </source>
</evidence>
<proteinExistence type="predicted"/>
<sequence length="62" mass="7498">MQNPFEEKIKQLRSGEIAQLEVKHDDFFMFREAWQQQEDRKFFRGIADLNGNIIYVYDTTIV</sequence>
<evidence type="ECO:0000313" key="1">
    <source>
        <dbReference type="EMBL" id="MBV7390077.1"/>
    </source>
</evidence>
<gene>
    <name evidence="1" type="ORF">KUA55_05240</name>
</gene>
<dbReference type="Proteomes" id="UP000774130">
    <property type="component" value="Unassembled WGS sequence"/>
</dbReference>
<dbReference type="EMBL" id="JAHUZB010000002">
    <property type="protein sequence ID" value="MBV7390077.1"/>
    <property type="molecule type" value="Genomic_DNA"/>
</dbReference>
<dbReference type="RefSeq" id="WP_218325130.1">
    <property type="nucleotide sequence ID" value="NZ_JAHUZB010000002.1"/>
</dbReference>
<accession>A0ABS6TB04</accession>
<keyword evidence="2" id="KW-1185">Reference proteome</keyword>
<organism evidence="1 2">
    <name type="scientific">Enterococcus alishanensis</name>
    <dbReference type="NCBI Taxonomy" id="1303817"/>
    <lineage>
        <taxon>Bacteria</taxon>
        <taxon>Bacillati</taxon>
        <taxon>Bacillota</taxon>
        <taxon>Bacilli</taxon>
        <taxon>Lactobacillales</taxon>
        <taxon>Enterococcaceae</taxon>
        <taxon>Enterococcus</taxon>
    </lineage>
</organism>
<reference evidence="1 2" key="1">
    <citation type="submission" date="2021-06" db="EMBL/GenBank/DDBJ databases">
        <title>Enterococcus alishanensis sp. nov., a novel lactic acid bacterium isolated from fresh coffee beans.</title>
        <authorList>
            <person name="Chen Y.-S."/>
        </authorList>
    </citation>
    <scope>NUCLEOTIDE SEQUENCE [LARGE SCALE GENOMIC DNA]</scope>
    <source>
        <strain evidence="1 2">ALS3</strain>
    </source>
</reference>
<name>A0ABS6TB04_9ENTE</name>
<comment type="caution">
    <text evidence="1">The sequence shown here is derived from an EMBL/GenBank/DDBJ whole genome shotgun (WGS) entry which is preliminary data.</text>
</comment>